<dbReference type="Proteomes" id="UP001412239">
    <property type="component" value="Unassembled WGS sequence"/>
</dbReference>
<sequence>MMPTRGSAPEGSKSISSSVRRRMSGWVYKAECVTHKMSTASTTRASEYDKIVILKNPNSVRTNLWYLKPGFTAKPTFVSVTVPGVFESSNVEHEAYPHEITDVRGHEKLFSLDKSGFEFLQDAVPDEMIQHIRNSRDEEIENKYYPRVEELLKTHTGADRVFIFDHTVRKRIPEHAGDGRGLVGTMQPALRVHVDQAPSAGTGRVKRHLPDEAEKLLRGRVQIINVWRPLVGPIEDHPLAVADYRSVKPEDLVVTDLVYPGHTGETYSVLYNPEHRWYYKSRQQNDEVIMIKCFDSKTDRARVTPHTAIRDPTSPKNPRLRESIEIRALVFHTQERD</sequence>
<evidence type="ECO:0008006" key="4">
    <source>
        <dbReference type="Google" id="ProtNLM"/>
    </source>
</evidence>
<organism evidence="2 3">
    <name type="scientific">Tuber aestivum</name>
    <name type="common">summer truffle</name>
    <dbReference type="NCBI Taxonomy" id="59557"/>
    <lineage>
        <taxon>Eukaryota</taxon>
        <taxon>Fungi</taxon>
        <taxon>Dikarya</taxon>
        <taxon>Ascomycota</taxon>
        <taxon>Pezizomycotina</taxon>
        <taxon>Pezizomycetes</taxon>
        <taxon>Pezizales</taxon>
        <taxon>Tuberaceae</taxon>
        <taxon>Tuber</taxon>
    </lineage>
</organism>
<comment type="similarity">
    <text evidence="1">Belongs to the asaB hydroxylase/desaturase family.</text>
</comment>
<dbReference type="PANTHER" id="PTHR34598:SF3">
    <property type="entry name" value="OXIDOREDUCTASE AN1597"/>
    <property type="match status" value="1"/>
</dbReference>
<accession>A0A292PZX2</accession>
<evidence type="ECO:0000313" key="3">
    <source>
        <dbReference type="Proteomes" id="UP001412239"/>
    </source>
</evidence>
<dbReference type="AlphaFoldDB" id="A0A292PZX2"/>
<dbReference type="InterPro" id="IPR044053">
    <property type="entry name" value="AsaB-like"/>
</dbReference>
<gene>
    <name evidence="2" type="ORF">GSTUAT00003881001</name>
</gene>
<evidence type="ECO:0000313" key="2">
    <source>
        <dbReference type="EMBL" id="CUS11967.1"/>
    </source>
</evidence>
<evidence type="ECO:0000256" key="1">
    <source>
        <dbReference type="ARBA" id="ARBA00023604"/>
    </source>
</evidence>
<dbReference type="PANTHER" id="PTHR34598">
    <property type="entry name" value="BLL6449 PROTEIN"/>
    <property type="match status" value="1"/>
</dbReference>
<dbReference type="EMBL" id="LN891007">
    <property type="protein sequence ID" value="CUS11967.1"/>
    <property type="molecule type" value="Genomic_DNA"/>
</dbReference>
<dbReference type="NCBIfam" id="NF041278">
    <property type="entry name" value="CmcJ_NvfI_EfuI"/>
    <property type="match status" value="1"/>
</dbReference>
<dbReference type="GO" id="GO:0016491">
    <property type="term" value="F:oxidoreductase activity"/>
    <property type="evidence" value="ECO:0007669"/>
    <property type="project" value="InterPro"/>
</dbReference>
<keyword evidence="3" id="KW-1185">Reference proteome</keyword>
<protein>
    <recommendedName>
        <fullName evidence="4">Methyltransferase</fullName>
    </recommendedName>
</protein>
<proteinExistence type="inferred from homology"/>
<name>A0A292PZX2_9PEZI</name>
<reference evidence="2" key="1">
    <citation type="submission" date="2015-10" db="EMBL/GenBank/DDBJ databases">
        <authorList>
            <person name="Regsiter A."/>
            <person name="william w."/>
        </authorList>
    </citation>
    <scope>NUCLEOTIDE SEQUENCE</scope>
    <source>
        <strain evidence="2">Montdore</strain>
    </source>
</reference>